<evidence type="ECO:0000313" key="4">
    <source>
        <dbReference type="EMBL" id="GAX82622.1"/>
    </source>
</evidence>
<dbReference type="PRINTS" id="PR00061">
    <property type="entry name" value="RIBOSOMALL19"/>
</dbReference>
<keyword evidence="5" id="KW-1185">Reference proteome</keyword>
<dbReference type="InterPro" id="IPR008991">
    <property type="entry name" value="Translation_prot_SH3-like_sf"/>
</dbReference>
<protein>
    <recommendedName>
        <fullName evidence="6">50S ribosomal protein L19, chloroplastic</fullName>
    </recommendedName>
</protein>
<dbReference type="OrthoDB" id="432645at2759"/>
<name>A0A250XI83_9CHLO</name>
<evidence type="ECO:0008006" key="6">
    <source>
        <dbReference type="Google" id="ProtNLM"/>
    </source>
</evidence>
<evidence type="ECO:0000256" key="2">
    <source>
        <dbReference type="ARBA" id="ARBA00022980"/>
    </source>
</evidence>
<proteinExistence type="inferred from homology"/>
<dbReference type="Proteomes" id="UP000232323">
    <property type="component" value="Unassembled WGS sequence"/>
</dbReference>
<keyword evidence="3" id="KW-0687">Ribonucleoprotein</keyword>
<dbReference type="GO" id="GO:0005840">
    <property type="term" value="C:ribosome"/>
    <property type="evidence" value="ECO:0007669"/>
    <property type="project" value="UniProtKB-KW"/>
</dbReference>
<sequence length="157" mass="16922">MMQARVQANSGLLPLVQDIQKDYMKKGLEKISIGDTVKIGLAVVEAKGKTRTQSLDGTIIARQGAGLNQTVTFRRIFQGIGMELTLPVHAPVVQSIEVLKHCRIRRSKLYYLRDRVGKSAKLKEIVGAAAAKRAANATKTTKAQAKTAAAEPAVAAQ</sequence>
<evidence type="ECO:0000256" key="3">
    <source>
        <dbReference type="ARBA" id="ARBA00023274"/>
    </source>
</evidence>
<keyword evidence="2" id="KW-0689">Ribosomal protein</keyword>
<dbReference type="InterPro" id="IPR001857">
    <property type="entry name" value="Ribosomal_bL19"/>
</dbReference>
<comment type="similarity">
    <text evidence="1">Belongs to the bacterial ribosomal protein bL19 family.</text>
</comment>
<dbReference type="SUPFAM" id="SSF50104">
    <property type="entry name" value="Translation proteins SH3-like domain"/>
    <property type="match status" value="1"/>
</dbReference>
<dbReference type="GO" id="GO:1990904">
    <property type="term" value="C:ribonucleoprotein complex"/>
    <property type="evidence" value="ECO:0007669"/>
    <property type="project" value="UniProtKB-KW"/>
</dbReference>
<dbReference type="InterPro" id="IPR038657">
    <property type="entry name" value="Ribosomal_bL19_sf"/>
</dbReference>
<dbReference type="EMBL" id="BEGY01000083">
    <property type="protein sequence ID" value="GAX82622.1"/>
    <property type="molecule type" value="Genomic_DNA"/>
</dbReference>
<dbReference type="Gene3D" id="2.30.30.790">
    <property type="match status" value="1"/>
</dbReference>
<comment type="caution">
    <text evidence="4">The sequence shown here is derived from an EMBL/GenBank/DDBJ whole genome shotgun (WGS) entry which is preliminary data.</text>
</comment>
<evidence type="ECO:0000313" key="5">
    <source>
        <dbReference type="Proteomes" id="UP000232323"/>
    </source>
</evidence>
<dbReference type="NCBIfam" id="TIGR01024">
    <property type="entry name" value="rplS_bact"/>
    <property type="match status" value="1"/>
</dbReference>
<organism evidence="4 5">
    <name type="scientific">Chlamydomonas eustigma</name>
    <dbReference type="NCBI Taxonomy" id="1157962"/>
    <lineage>
        <taxon>Eukaryota</taxon>
        <taxon>Viridiplantae</taxon>
        <taxon>Chlorophyta</taxon>
        <taxon>core chlorophytes</taxon>
        <taxon>Chlorophyceae</taxon>
        <taxon>CS clade</taxon>
        <taxon>Chlamydomonadales</taxon>
        <taxon>Chlamydomonadaceae</taxon>
        <taxon>Chlamydomonas</taxon>
    </lineage>
</organism>
<dbReference type="GO" id="GO:0003735">
    <property type="term" value="F:structural constituent of ribosome"/>
    <property type="evidence" value="ECO:0007669"/>
    <property type="project" value="InterPro"/>
</dbReference>
<dbReference type="PANTHER" id="PTHR15680:SF9">
    <property type="entry name" value="LARGE RIBOSOMAL SUBUNIT PROTEIN BL19M"/>
    <property type="match status" value="1"/>
</dbReference>
<dbReference type="STRING" id="1157962.A0A250XI83"/>
<reference evidence="4 5" key="1">
    <citation type="submission" date="2017-08" db="EMBL/GenBank/DDBJ databases">
        <title>Acidophilic green algal genome provides insights into adaptation to an acidic environment.</title>
        <authorList>
            <person name="Hirooka S."/>
            <person name="Hirose Y."/>
            <person name="Kanesaki Y."/>
            <person name="Higuchi S."/>
            <person name="Fujiwara T."/>
            <person name="Onuma R."/>
            <person name="Era A."/>
            <person name="Ohbayashi R."/>
            <person name="Uzuka A."/>
            <person name="Nozaki H."/>
            <person name="Yoshikawa H."/>
            <person name="Miyagishima S.Y."/>
        </authorList>
    </citation>
    <scope>NUCLEOTIDE SEQUENCE [LARGE SCALE GENOMIC DNA]</scope>
    <source>
        <strain evidence="4 5">NIES-2499</strain>
    </source>
</reference>
<accession>A0A250XI83</accession>
<dbReference type="AlphaFoldDB" id="A0A250XI83"/>
<dbReference type="HAMAP" id="MF_00402">
    <property type="entry name" value="Ribosomal_bL19"/>
    <property type="match status" value="1"/>
</dbReference>
<dbReference type="GO" id="GO:0006412">
    <property type="term" value="P:translation"/>
    <property type="evidence" value="ECO:0007669"/>
    <property type="project" value="InterPro"/>
</dbReference>
<dbReference type="Pfam" id="PF01245">
    <property type="entry name" value="Ribosomal_L19"/>
    <property type="match status" value="1"/>
</dbReference>
<evidence type="ECO:0000256" key="1">
    <source>
        <dbReference type="ARBA" id="ARBA00005781"/>
    </source>
</evidence>
<dbReference type="PANTHER" id="PTHR15680">
    <property type="entry name" value="RIBOSOMAL PROTEIN L19"/>
    <property type="match status" value="1"/>
</dbReference>
<gene>
    <name evidence="4" type="ORF">CEUSTIGMA_g10048.t1</name>
</gene>